<dbReference type="Gene3D" id="3.40.190.150">
    <property type="entry name" value="Bordetella uptake gene, domain 1"/>
    <property type="match status" value="1"/>
</dbReference>
<comment type="caution">
    <text evidence="2">The sequence shown here is derived from an EMBL/GenBank/DDBJ whole genome shotgun (WGS) entry which is preliminary data.</text>
</comment>
<evidence type="ECO:0000313" key="2">
    <source>
        <dbReference type="EMBL" id="CAG9180490.1"/>
    </source>
</evidence>
<evidence type="ECO:0008006" key="4">
    <source>
        <dbReference type="Google" id="ProtNLM"/>
    </source>
</evidence>
<sequence length="342" mass="36026">MFPCTDSSRPLRRIRSLTRLATIATTAIGASLALTFSLPALAAWPDKPITFVVPSAAGGSPDVLSRLVTNEMTRTLGVPMVIENRPGAAGNIGILQIKGKAADGYTVGYGNVNTLAVNRSLFKKLPYDVDKDLVPIVHAFDLYNVLIVRSDAPYQNVKGLIDAAKKAPGTLSFGAPGIGTTGHLGGELFNRMAKIDVLFVPYNGGPAALQDLLGGRIDYLFANTSEVGPQIAAGKVRALGVSSLKRLPILPGVPTLDEAGLKGYQTVAWGGVVAPRGTPPDVVNKLNQAANAALKTDVVRDGLAKLGAVPAGGSPAEFQATINEETERWRRLIDEARIEKLD</sequence>
<reference evidence="2 3" key="1">
    <citation type="submission" date="2021-08" db="EMBL/GenBank/DDBJ databases">
        <authorList>
            <person name="Peeters C."/>
        </authorList>
    </citation>
    <scope>NUCLEOTIDE SEQUENCE [LARGE SCALE GENOMIC DNA]</scope>
    <source>
        <strain evidence="2 3">LMG 32289</strain>
    </source>
</reference>
<dbReference type="InterPro" id="IPR005064">
    <property type="entry name" value="BUG"/>
</dbReference>
<dbReference type="SUPFAM" id="SSF53850">
    <property type="entry name" value="Periplasmic binding protein-like II"/>
    <property type="match status" value="1"/>
</dbReference>
<gene>
    <name evidence="2" type="ORF">LMG32289_04633</name>
</gene>
<evidence type="ECO:0000256" key="1">
    <source>
        <dbReference type="ARBA" id="ARBA00006987"/>
    </source>
</evidence>
<dbReference type="Gene3D" id="3.40.190.10">
    <property type="entry name" value="Periplasmic binding protein-like II"/>
    <property type="match status" value="1"/>
</dbReference>
<dbReference type="PANTHER" id="PTHR42928">
    <property type="entry name" value="TRICARBOXYLATE-BINDING PROTEIN"/>
    <property type="match status" value="1"/>
</dbReference>
<protein>
    <recommendedName>
        <fullName evidence="4">Tripartite tricarboxylate transporter substrate binding protein</fullName>
    </recommendedName>
</protein>
<evidence type="ECO:0000313" key="3">
    <source>
        <dbReference type="Proteomes" id="UP000706525"/>
    </source>
</evidence>
<comment type="similarity">
    <text evidence="1">Belongs to the UPF0065 (bug) family.</text>
</comment>
<dbReference type="InterPro" id="IPR042100">
    <property type="entry name" value="Bug_dom1"/>
</dbReference>
<dbReference type="PANTHER" id="PTHR42928:SF5">
    <property type="entry name" value="BLR1237 PROTEIN"/>
    <property type="match status" value="1"/>
</dbReference>
<keyword evidence="3" id="KW-1185">Reference proteome</keyword>
<organism evidence="2 3">
    <name type="scientific">Cupriavidus pampae</name>
    <dbReference type="NCBI Taxonomy" id="659251"/>
    <lineage>
        <taxon>Bacteria</taxon>
        <taxon>Pseudomonadati</taxon>
        <taxon>Pseudomonadota</taxon>
        <taxon>Betaproteobacteria</taxon>
        <taxon>Burkholderiales</taxon>
        <taxon>Burkholderiaceae</taxon>
        <taxon>Cupriavidus</taxon>
    </lineage>
</organism>
<accession>A0ABM8XJW0</accession>
<proteinExistence type="inferred from homology"/>
<dbReference type="RefSeq" id="WP_223992508.1">
    <property type="nucleotide sequence ID" value="NZ_CAJZAG010000009.1"/>
</dbReference>
<dbReference type="Pfam" id="PF03401">
    <property type="entry name" value="TctC"/>
    <property type="match status" value="1"/>
</dbReference>
<dbReference type="PIRSF" id="PIRSF017082">
    <property type="entry name" value="YflP"/>
    <property type="match status" value="1"/>
</dbReference>
<dbReference type="Proteomes" id="UP000706525">
    <property type="component" value="Unassembled WGS sequence"/>
</dbReference>
<dbReference type="EMBL" id="CAJZAG010000009">
    <property type="protein sequence ID" value="CAG9180490.1"/>
    <property type="molecule type" value="Genomic_DNA"/>
</dbReference>
<dbReference type="CDD" id="cd07012">
    <property type="entry name" value="PBP2_Bug_TTT"/>
    <property type="match status" value="1"/>
</dbReference>
<name>A0ABM8XJW0_9BURK</name>